<keyword evidence="3" id="KW-1185">Reference proteome</keyword>
<reference evidence="2" key="1">
    <citation type="journal article" date="2019" name="bioRxiv">
        <title>The Genome of the Zebra Mussel, Dreissena polymorpha: A Resource for Invasive Species Research.</title>
        <authorList>
            <person name="McCartney M.A."/>
            <person name="Auch B."/>
            <person name="Kono T."/>
            <person name="Mallez S."/>
            <person name="Zhang Y."/>
            <person name="Obille A."/>
            <person name="Becker A."/>
            <person name="Abrahante J.E."/>
            <person name="Garbe J."/>
            <person name="Badalamenti J.P."/>
            <person name="Herman A."/>
            <person name="Mangelson H."/>
            <person name="Liachko I."/>
            <person name="Sullivan S."/>
            <person name="Sone E.D."/>
            <person name="Koren S."/>
            <person name="Silverstein K.A.T."/>
            <person name="Beckman K.B."/>
            <person name="Gohl D.M."/>
        </authorList>
    </citation>
    <scope>NUCLEOTIDE SEQUENCE</scope>
    <source>
        <strain evidence="2">Duluth1</strain>
        <tissue evidence="2">Whole animal</tissue>
    </source>
</reference>
<proteinExistence type="predicted"/>
<protein>
    <submittedName>
        <fullName evidence="2">Uncharacterized protein</fullName>
    </submittedName>
</protein>
<dbReference type="AlphaFoldDB" id="A0A9D4N6W3"/>
<feature type="region of interest" description="Disordered" evidence="1">
    <location>
        <begin position="53"/>
        <end position="95"/>
    </location>
</feature>
<dbReference type="Proteomes" id="UP000828390">
    <property type="component" value="Unassembled WGS sequence"/>
</dbReference>
<comment type="caution">
    <text evidence="2">The sequence shown here is derived from an EMBL/GenBank/DDBJ whole genome shotgun (WGS) entry which is preliminary data.</text>
</comment>
<evidence type="ECO:0000313" key="2">
    <source>
        <dbReference type="EMBL" id="KAH3887817.1"/>
    </source>
</evidence>
<gene>
    <name evidence="2" type="ORF">DPMN_011839</name>
</gene>
<evidence type="ECO:0000256" key="1">
    <source>
        <dbReference type="SAM" id="MobiDB-lite"/>
    </source>
</evidence>
<organism evidence="2 3">
    <name type="scientific">Dreissena polymorpha</name>
    <name type="common">Zebra mussel</name>
    <name type="synonym">Mytilus polymorpha</name>
    <dbReference type="NCBI Taxonomy" id="45954"/>
    <lineage>
        <taxon>Eukaryota</taxon>
        <taxon>Metazoa</taxon>
        <taxon>Spiralia</taxon>
        <taxon>Lophotrochozoa</taxon>
        <taxon>Mollusca</taxon>
        <taxon>Bivalvia</taxon>
        <taxon>Autobranchia</taxon>
        <taxon>Heteroconchia</taxon>
        <taxon>Euheterodonta</taxon>
        <taxon>Imparidentia</taxon>
        <taxon>Neoheterodontei</taxon>
        <taxon>Myida</taxon>
        <taxon>Dreissenoidea</taxon>
        <taxon>Dreissenidae</taxon>
        <taxon>Dreissena</taxon>
    </lineage>
</organism>
<name>A0A9D4N6W3_DREPO</name>
<accession>A0A9D4N6W3</accession>
<evidence type="ECO:0000313" key="3">
    <source>
        <dbReference type="Proteomes" id="UP000828390"/>
    </source>
</evidence>
<feature type="compositionally biased region" description="Low complexity" evidence="1">
    <location>
        <begin position="64"/>
        <end position="78"/>
    </location>
</feature>
<reference evidence="2" key="2">
    <citation type="submission" date="2020-11" db="EMBL/GenBank/DDBJ databases">
        <authorList>
            <person name="McCartney M.A."/>
            <person name="Auch B."/>
            <person name="Kono T."/>
            <person name="Mallez S."/>
            <person name="Becker A."/>
            <person name="Gohl D.M."/>
            <person name="Silverstein K.A.T."/>
            <person name="Koren S."/>
            <person name="Bechman K.B."/>
            <person name="Herman A."/>
            <person name="Abrahante J.E."/>
            <person name="Garbe J."/>
        </authorList>
    </citation>
    <scope>NUCLEOTIDE SEQUENCE</scope>
    <source>
        <strain evidence="2">Duluth1</strain>
        <tissue evidence="2">Whole animal</tissue>
    </source>
</reference>
<feature type="compositionally biased region" description="Polar residues" evidence="1">
    <location>
        <begin position="80"/>
        <end position="95"/>
    </location>
</feature>
<sequence>MNMPLTVFQATKNISWICCTCGLPNVSTTLFETTHIDSIATSIATENAYSILSQNNDQPKSPNTTQSSSTSYISSIGSPMHTSSPARKPTICSNKDSNTRSLRVLVINVRSIRAKKAEFWLLLKVDRTRHFNWKRNMAAPGLL</sequence>
<feature type="compositionally biased region" description="Polar residues" evidence="1">
    <location>
        <begin position="53"/>
        <end position="63"/>
    </location>
</feature>
<dbReference type="EMBL" id="JAIWYP010000001">
    <property type="protein sequence ID" value="KAH3887817.1"/>
    <property type="molecule type" value="Genomic_DNA"/>
</dbReference>